<dbReference type="EMBL" id="JAAOYM010000001">
    <property type="protein sequence ID" value="NIJ11377.1"/>
    <property type="molecule type" value="Genomic_DNA"/>
</dbReference>
<reference evidence="1 2" key="1">
    <citation type="submission" date="2020-03" db="EMBL/GenBank/DDBJ databases">
        <title>Sequencing the genomes of 1000 actinobacteria strains.</title>
        <authorList>
            <person name="Klenk H.-P."/>
        </authorList>
    </citation>
    <scope>NUCLEOTIDE SEQUENCE [LARGE SCALE GENOMIC DNA]</scope>
    <source>
        <strain evidence="1 2">DSM 45685</strain>
    </source>
</reference>
<protein>
    <submittedName>
        <fullName evidence="1">Uncharacterized protein</fullName>
    </submittedName>
</protein>
<sequence>MTDPLAQLTWLDGDNPLDDIFCVSFFHQLAPREVLRRFGAVSPEASGRPSTNSSR</sequence>
<keyword evidence="2" id="KW-1185">Reference proteome</keyword>
<gene>
    <name evidence="1" type="ORF">FHU38_001721</name>
</gene>
<evidence type="ECO:0000313" key="1">
    <source>
        <dbReference type="EMBL" id="NIJ11377.1"/>
    </source>
</evidence>
<proteinExistence type="predicted"/>
<dbReference type="AlphaFoldDB" id="A0A7X5UP70"/>
<dbReference type="Proteomes" id="UP000545493">
    <property type="component" value="Unassembled WGS sequence"/>
</dbReference>
<evidence type="ECO:0000313" key="2">
    <source>
        <dbReference type="Proteomes" id="UP000545493"/>
    </source>
</evidence>
<dbReference type="RefSeq" id="WP_167168630.1">
    <property type="nucleotide sequence ID" value="NZ_JAAOYM010000001.1"/>
</dbReference>
<name>A0A7X5UP70_9PSEU</name>
<comment type="caution">
    <text evidence="1">The sequence shown here is derived from an EMBL/GenBank/DDBJ whole genome shotgun (WGS) entry which is preliminary data.</text>
</comment>
<organism evidence="1 2">
    <name type="scientific">Saccharomonospora amisosensis</name>
    <dbReference type="NCBI Taxonomy" id="1128677"/>
    <lineage>
        <taxon>Bacteria</taxon>
        <taxon>Bacillati</taxon>
        <taxon>Actinomycetota</taxon>
        <taxon>Actinomycetes</taxon>
        <taxon>Pseudonocardiales</taxon>
        <taxon>Pseudonocardiaceae</taxon>
        <taxon>Saccharomonospora</taxon>
    </lineage>
</organism>
<accession>A0A7X5UP70</accession>